<name>A0ABQ5A0X1_9ASTR</name>
<gene>
    <name evidence="1" type="ORF">Tco_0801671</name>
</gene>
<keyword evidence="2" id="KW-1185">Reference proteome</keyword>
<sequence>MRRYRQEEGIDFKESFAPVARMEAIRIFLAYDGTQMFTDVSNGVKTKKFAFLHLSNKDSGIELTGVSDAGLLRDVRHLRVIPVELNSYGEKVG</sequence>
<reference evidence="1" key="2">
    <citation type="submission" date="2022-01" db="EMBL/GenBank/DDBJ databases">
        <authorList>
            <person name="Yamashiro T."/>
            <person name="Shiraishi A."/>
            <person name="Satake H."/>
            <person name="Nakayama K."/>
        </authorList>
    </citation>
    <scope>NUCLEOTIDE SEQUENCE</scope>
</reference>
<proteinExistence type="predicted"/>
<protein>
    <recommendedName>
        <fullName evidence="3">Reverse transcriptase Ty1/copia-type domain-containing protein</fullName>
    </recommendedName>
</protein>
<dbReference type="EMBL" id="BQNB010011752">
    <property type="protein sequence ID" value="GJS94703.1"/>
    <property type="molecule type" value="Genomic_DNA"/>
</dbReference>
<accession>A0ABQ5A0X1</accession>
<comment type="caution">
    <text evidence="1">The sequence shown here is derived from an EMBL/GenBank/DDBJ whole genome shotgun (WGS) entry which is preliminary data.</text>
</comment>
<evidence type="ECO:0000313" key="2">
    <source>
        <dbReference type="Proteomes" id="UP001151760"/>
    </source>
</evidence>
<evidence type="ECO:0000313" key="1">
    <source>
        <dbReference type="EMBL" id="GJS94703.1"/>
    </source>
</evidence>
<reference evidence="1" key="1">
    <citation type="journal article" date="2022" name="Int. J. Mol. Sci.">
        <title>Draft Genome of Tanacetum Coccineum: Genomic Comparison of Closely Related Tanacetum-Family Plants.</title>
        <authorList>
            <person name="Yamashiro T."/>
            <person name="Shiraishi A."/>
            <person name="Nakayama K."/>
            <person name="Satake H."/>
        </authorList>
    </citation>
    <scope>NUCLEOTIDE SEQUENCE</scope>
</reference>
<dbReference type="Proteomes" id="UP001151760">
    <property type="component" value="Unassembled WGS sequence"/>
</dbReference>
<evidence type="ECO:0008006" key="3">
    <source>
        <dbReference type="Google" id="ProtNLM"/>
    </source>
</evidence>
<organism evidence="1 2">
    <name type="scientific">Tanacetum coccineum</name>
    <dbReference type="NCBI Taxonomy" id="301880"/>
    <lineage>
        <taxon>Eukaryota</taxon>
        <taxon>Viridiplantae</taxon>
        <taxon>Streptophyta</taxon>
        <taxon>Embryophyta</taxon>
        <taxon>Tracheophyta</taxon>
        <taxon>Spermatophyta</taxon>
        <taxon>Magnoliopsida</taxon>
        <taxon>eudicotyledons</taxon>
        <taxon>Gunneridae</taxon>
        <taxon>Pentapetalae</taxon>
        <taxon>asterids</taxon>
        <taxon>campanulids</taxon>
        <taxon>Asterales</taxon>
        <taxon>Asteraceae</taxon>
        <taxon>Asteroideae</taxon>
        <taxon>Anthemideae</taxon>
        <taxon>Anthemidinae</taxon>
        <taxon>Tanacetum</taxon>
    </lineage>
</organism>